<evidence type="ECO:0000313" key="1">
    <source>
        <dbReference type="EMBL" id="KAH7988340.1"/>
    </source>
</evidence>
<accession>A0ACB8E866</accession>
<dbReference type="Proteomes" id="UP000827872">
    <property type="component" value="Linkage Group LG10"/>
</dbReference>
<reference evidence="1" key="1">
    <citation type="submission" date="2021-08" db="EMBL/GenBank/DDBJ databases">
        <title>The first chromosome-level gecko genome reveals the dynamic sex chromosomes of Neotropical dwarf geckos (Sphaerodactylidae: Sphaerodactylus).</title>
        <authorList>
            <person name="Pinto B.J."/>
            <person name="Keating S.E."/>
            <person name="Gamble T."/>
        </authorList>
    </citation>
    <scope>NUCLEOTIDE SEQUENCE</scope>
    <source>
        <strain evidence="1">TG3544</strain>
    </source>
</reference>
<evidence type="ECO:0000313" key="2">
    <source>
        <dbReference type="Proteomes" id="UP000827872"/>
    </source>
</evidence>
<comment type="caution">
    <text evidence="1">The sequence shown here is derived from an EMBL/GenBank/DDBJ whole genome shotgun (WGS) entry which is preliminary data.</text>
</comment>
<gene>
    <name evidence="1" type="ORF">K3G42_014931</name>
</gene>
<proteinExistence type="predicted"/>
<organism evidence="1 2">
    <name type="scientific">Sphaerodactylus townsendi</name>
    <dbReference type="NCBI Taxonomy" id="933632"/>
    <lineage>
        <taxon>Eukaryota</taxon>
        <taxon>Metazoa</taxon>
        <taxon>Chordata</taxon>
        <taxon>Craniata</taxon>
        <taxon>Vertebrata</taxon>
        <taxon>Euteleostomi</taxon>
        <taxon>Lepidosauria</taxon>
        <taxon>Squamata</taxon>
        <taxon>Bifurcata</taxon>
        <taxon>Gekkota</taxon>
        <taxon>Sphaerodactylidae</taxon>
        <taxon>Sphaerodactylus</taxon>
    </lineage>
</organism>
<protein>
    <submittedName>
        <fullName evidence="1">Uncharacterized protein</fullName>
    </submittedName>
</protein>
<keyword evidence="2" id="KW-1185">Reference proteome</keyword>
<name>A0ACB8E866_9SAUR</name>
<sequence>MTNGGSINSTTHLLDLLDEPIPGVGTYDDFHTIDWVREKCKDRERHRRINSKKKESAWEMTKSLYDAWSGWLVVTLTGLASARGAFHAQEGFCRSLPENTRDGGRASSFARKRQKPGLKQPSALLTDLEPVSIAPPLTRSEAASVQPARAGAEELSC</sequence>
<dbReference type="EMBL" id="CM037623">
    <property type="protein sequence ID" value="KAH7988340.1"/>
    <property type="molecule type" value="Genomic_DNA"/>
</dbReference>